<dbReference type="EMBL" id="BPVZ01000059">
    <property type="protein sequence ID" value="GKV21981.1"/>
    <property type="molecule type" value="Genomic_DNA"/>
</dbReference>
<dbReference type="Proteomes" id="UP001054252">
    <property type="component" value="Unassembled WGS sequence"/>
</dbReference>
<sequence>MPHVQKSDTGFWIQSPVQANLAIQRKPTDPHAHVIRRTDGELPRSFLCYISASLVLPVLAR</sequence>
<gene>
    <name evidence="1" type="ORF">SLEP1_g31891</name>
</gene>
<reference evidence="1 2" key="1">
    <citation type="journal article" date="2021" name="Commun. Biol.">
        <title>The genome of Shorea leprosula (Dipterocarpaceae) highlights the ecological relevance of drought in aseasonal tropical rainforests.</title>
        <authorList>
            <person name="Ng K.K.S."/>
            <person name="Kobayashi M.J."/>
            <person name="Fawcett J.A."/>
            <person name="Hatakeyama M."/>
            <person name="Paape T."/>
            <person name="Ng C.H."/>
            <person name="Ang C.C."/>
            <person name="Tnah L.H."/>
            <person name="Lee C.T."/>
            <person name="Nishiyama T."/>
            <person name="Sese J."/>
            <person name="O'Brien M.J."/>
            <person name="Copetti D."/>
            <person name="Mohd Noor M.I."/>
            <person name="Ong R.C."/>
            <person name="Putra M."/>
            <person name="Sireger I.Z."/>
            <person name="Indrioko S."/>
            <person name="Kosugi Y."/>
            <person name="Izuno A."/>
            <person name="Isagi Y."/>
            <person name="Lee S.L."/>
            <person name="Shimizu K.K."/>
        </authorList>
    </citation>
    <scope>NUCLEOTIDE SEQUENCE [LARGE SCALE GENOMIC DNA]</scope>
    <source>
        <strain evidence="1">214</strain>
    </source>
</reference>
<accession>A0AAV5KBN0</accession>
<name>A0AAV5KBN0_9ROSI</name>
<evidence type="ECO:0000313" key="2">
    <source>
        <dbReference type="Proteomes" id="UP001054252"/>
    </source>
</evidence>
<organism evidence="1 2">
    <name type="scientific">Rubroshorea leprosula</name>
    <dbReference type="NCBI Taxonomy" id="152421"/>
    <lineage>
        <taxon>Eukaryota</taxon>
        <taxon>Viridiplantae</taxon>
        <taxon>Streptophyta</taxon>
        <taxon>Embryophyta</taxon>
        <taxon>Tracheophyta</taxon>
        <taxon>Spermatophyta</taxon>
        <taxon>Magnoliopsida</taxon>
        <taxon>eudicotyledons</taxon>
        <taxon>Gunneridae</taxon>
        <taxon>Pentapetalae</taxon>
        <taxon>rosids</taxon>
        <taxon>malvids</taxon>
        <taxon>Malvales</taxon>
        <taxon>Dipterocarpaceae</taxon>
        <taxon>Rubroshorea</taxon>
    </lineage>
</organism>
<proteinExistence type="predicted"/>
<evidence type="ECO:0000313" key="1">
    <source>
        <dbReference type="EMBL" id="GKV21981.1"/>
    </source>
</evidence>
<keyword evidence="2" id="KW-1185">Reference proteome</keyword>
<dbReference type="AlphaFoldDB" id="A0AAV5KBN0"/>
<comment type="caution">
    <text evidence="1">The sequence shown here is derived from an EMBL/GenBank/DDBJ whole genome shotgun (WGS) entry which is preliminary data.</text>
</comment>
<protein>
    <submittedName>
        <fullName evidence="1">Uncharacterized protein</fullName>
    </submittedName>
</protein>